<gene>
    <name evidence="3" type="ORF">EGW08_004194</name>
</gene>
<keyword evidence="4" id="KW-1185">Reference proteome</keyword>
<dbReference type="Proteomes" id="UP000271974">
    <property type="component" value="Unassembled WGS sequence"/>
</dbReference>
<accession>A0A433U2P6</accession>
<dbReference type="Pfam" id="PF04749">
    <property type="entry name" value="PLAC8"/>
    <property type="match status" value="1"/>
</dbReference>
<comment type="caution">
    <text evidence="3">The sequence shown here is derived from an EMBL/GenBank/DDBJ whole genome shotgun (WGS) entry which is preliminary data.</text>
</comment>
<name>A0A433U2P6_ELYCH</name>
<dbReference type="EMBL" id="RQTK01000094">
    <property type="protein sequence ID" value="RUS88028.1"/>
    <property type="molecule type" value="Genomic_DNA"/>
</dbReference>
<sequence length="249" mass="27293">MFELSGSPARITPLDLTLSDIPLDARSSTFNPAHQPVINAGYINDHPGYTSEHPASYPDGAPPHVVVKQPCHANKKVDYLKQTLKLKQLPSIQSLSASPPDEAENSTPPHVLPSIQSLSASPPDDLKNSSPPHVVVKQPRRAITATESVTDGRPWSHGLFRCTDDRRICLQGTFCCPCLACRVSRDLEESAWVPCCVPYWLLVLRTKLRAHQDIAGSVMSDCCQITWCCPCVLCQVAREIDACQAEGQM</sequence>
<dbReference type="NCBIfam" id="TIGR01571">
    <property type="entry name" value="A_thal_Cys_rich"/>
    <property type="match status" value="1"/>
</dbReference>
<evidence type="ECO:0000256" key="2">
    <source>
        <dbReference type="SAM" id="MobiDB-lite"/>
    </source>
</evidence>
<evidence type="ECO:0000256" key="1">
    <source>
        <dbReference type="ARBA" id="ARBA00009024"/>
    </source>
</evidence>
<dbReference type="PANTHER" id="PTHR15907">
    <property type="entry name" value="DUF614 FAMILY PROTEIN-RELATED"/>
    <property type="match status" value="1"/>
</dbReference>
<proteinExistence type="inferred from homology"/>
<dbReference type="STRING" id="188477.A0A433U2P6"/>
<dbReference type="OrthoDB" id="6150269at2759"/>
<feature type="region of interest" description="Disordered" evidence="2">
    <location>
        <begin position="94"/>
        <end position="145"/>
    </location>
</feature>
<organism evidence="3 4">
    <name type="scientific">Elysia chlorotica</name>
    <name type="common">Eastern emerald elysia</name>
    <name type="synonym">Sea slug</name>
    <dbReference type="NCBI Taxonomy" id="188477"/>
    <lineage>
        <taxon>Eukaryota</taxon>
        <taxon>Metazoa</taxon>
        <taxon>Spiralia</taxon>
        <taxon>Lophotrochozoa</taxon>
        <taxon>Mollusca</taxon>
        <taxon>Gastropoda</taxon>
        <taxon>Heterobranchia</taxon>
        <taxon>Euthyneura</taxon>
        <taxon>Panpulmonata</taxon>
        <taxon>Sacoglossa</taxon>
        <taxon>Placobranchoidea</taxon>
        <taxon>Plakobranchidae</taxon>
        <taxon>Elysia</taxon>
    </lineage>
</organism>
<comment type="similarity">
    <text evidence="1">Belongs to the cornifelin family.</text>
</comment>
<dbReference type="AlphaFoldDB" id="A0A433U2P6"/>
<dbReference type="InterPro" id="IPR006461">
    <property type="entry name" value="PLAC_motif_containing"/>
</dbReference>
<evidence type="ECO:0000313" key="4">
    <source>
        <dbReference type="Proteomes" id="UP000271974"/>
    </source>
</evidence>
<evidence type="ECO:0000313" key="3">
    <source>
        <dbReference type="EMBL" id="RUS88028.1"/>
    </source>
</evidence>
<protein>
    <submittedName>
        <fullName evidence="3">Uncharacterized protein</fullName>
    </submittedName>
</protein>
<reference evidence="3 4" key="1">
    <citation type="submission" date="2019-01" db="EMBL/GenBank/DDBJ databases">
        <title>A draft genome assembly of the solar-powered sea slug Elysia chlorotica.</title>
        <authorList>
            <person name="Cai H."/>
            <person name="Li Q."/>
            <person name="Fang X."/>
            <person name="Li J."/>
            <person name="Curtis N.E."/>
            <person name="Altenburger A."/>
            <person name="Shibata T."/>
            <person name="Feng M."/>
            <person name="Maeda T."/>
            <person name="Schwartz J.A."/>
            <person name="Shigenobu S."/>
            <person name="Lundholm N."/>
            <person name="Nishiyama T."/>
            <person name="Yang H."/>
            <person name="Hasebe M."/>
            <person name="Li S."/>
            <person name="Pierce S.K."/>
            <person name="Wang J."/>
        </authorList>
    </citation>
    <scope>NUCLEOTIDE SEQUENCE [LARGE SCALE GENOMIC DNA]</scope>
    <source>
        <strain evidence="3">EC2010</strain>
        <tissue evidence="3">Whole organism of an adult</tissue>
    </source>
</reference>